<keyword evidence="8" id="KW-1185">Reference proteome</keyword>
<dbReference type="InterPro" id="IPR000917">
    <property type="entry name" value="Sulfatase_N"/>
</dbReference>
<dbReference type="PANTHER" id="PTHR47371:SF3">
    <property type="entry name" value="PHOSPHOGLYCEROL TRANSFERASE I"/>
    <property type="match status" value="1"/>
</dbReference>
<dbReference type="Pfam" id="PF00884">
    <property type="entry name" value="Sulfatase"/>
    <property type="match status" value="1"/>
</dbReference>
<dbReference type="InterPro" id="IPR050448">
    <property type="entry name" value="OpgB/LTA_synthase_biosynth"/>
</dbReference>
<dbReference type="PANTHER" id="PTHR47371">
    <property type="entry name" value="LIPOTEICHOIC ACID SYNTHASE"/>
    <property type="match status" value="1"/>
</dbReference>
<sequence>MEIRKSFLYEAANPSAVEPNAGRRHVMLVQAESFCCLGKKLNRPSVIPFIDSIAKVGRGGSLSLDWRGAYTMRSEFAVLTGMSPEAVESYGFDPYRLAALIPMQSMARTMKKRGYRTIAWHPNDGRFFDRNLVMPNLGFDEFWDLKKLRAVYGERLSLMGRYAADSVLLALAAEYLAQCREPTFLFVITMEAHGPWHADNFSGADRISEEERYEAHLCSLDRGVRSVAHAINSGKLDGVMFLYGDHIPGLRALDDPACLADPTAANTEWILLGSELPNTAMPEVLRPEEVSEFLLRMSR</sequence>
<feature type="non-terminal residue" evidence="7">
    <location>
        <position position="299"/>
    </location>
</feature>
<keyword evidence="5" id="KW-0472">Membrane</keyword>
<dbReference type="InterPro" id="IPR017850">
    <property type="entry name" value="Alkaline_phosphatase_core_sf"/>
</dbReference>
<comment type="subcellular location">
    <subcellularLocation>
        <location evidence="1">Cell membrane</location>
        <topology evidence="1">Multi-pass membrane protein</topology>
    </subcellularLocation>
</comment>
<keyword evidence="2" id="KW-1003">Cell membrane</keyword>
<name>A0ABS2DUQ7_9BURK</name>
<evidence type="ECO:0000256" key="1">
    <source>
        <dbReference type="ARBA" id="ARBA00004651"/>
    </source>
</evidence>
<evidence type="ECO:0000256" key="4">
    <source>
        <dbReference type="ARBA" id="ARBA00022989"/>
    </source>
</evidence>
<dbReference type="EMBL" id="JACJJC010000078">
    <property type="protein sequence ID" value="MBM6705050.1"/>
    <property type="molecule type" value="Genomic_DNA"/>
</dbReference>
<comment type="caution">
    <text evidence="7">The sequence shown here is derived from an EMBL/GenBank/DDBJ whole genome shotgun (WGS) entry which is preliminary data.</text>
</comment>
<gene>
    <name evidence="7" type="ORF">H6A60_11290</name>
</gene>
<evidence type="ECO:0000256" key="2">
    <source>
        <dbReference type="ARBA" id="ARBA00022475"/>
    </source>
</evidence>
<keyword evidence="4" id="KW-1133">Transmembrane helix</keyword>
<accession>A0ABS2DUQ7</accession>
<protein>
    <submittedName>
        <fullName evidence="7">Sulfatase-like hydrolase/transferase</fullName>
    </submittedName>
</protein>
<feature type="domain" description="Sulfatase N-terminal" evidence="6">
    <location>
        <begin position="25"/>
        <end position="251"/>
    </location>
</feature>
<reference evidence="7 8" key="1">
    <citation type="journal article" date="2021" name="Sci. Rep.">
        <title>The distribution of antibiotic resistance genes in chicken gut microbiota commensals.</title>
        <authorList>
            <person name="Juricova H."/>
            <person name="Matiasovicova J."/>
            <person name="Kubasova T."/>
            <person name="Cejkova D."/>
            <person name="Rychlik I."/>
        </authorList>
    </citation>
    <scope>NUCLEOTIDE SEQUENCE [LARGE SCALE GENOMIC DNA]</scope>
    <source>
        <strain evidence="7 8">An829</strain>
    </source>
</reference>
<keyword evidence="3" id="KW-0812">Transmembrane</keyword>
<dbReference type="Gene3D" id="3.40.720.10">
    <property type="entry name" value="Alkaline Phosphatase, subunit A"/>
    <property type="match status" value="1"/>
</dbReference>
<evidence type="ECO:0000313" key="8">
    <source>
        <dbReference type="Proteomes" id="UP000715095"/>
    </source>
</evidence>
<evidence type="ECO:0000259" key="6">
    <source>
        <dbReference type="Pfam" id="PF00884"/>
    </source>
</evidence>
<evidence type="ECO:0000256" key="5">
    <source>
        <dbReference type="ARBA" id="ARBA00023136"/>
    </source>
</evidence>
<dbReference type="Proteomes" id="UP000715095">
    <property type="component" value="Unassembled WGS sequence"/>
</dbReference>
<evidence type="ECO:0000313" key="7">
    <source>
        <dbReference type="EMBL" id="MBM6705050.1"/>
    </source>
</evidence>
<evidence type="ECO:0000256" key="3">
    <source>
        <dbReference type="ARBA" id="ARBA00022692"/>
    </source>
</evidence>
<organism evidence="7 8">
    <name type="scientific">Sutterella massiliensis</name>
    <dbReference type="NCBI Taxonomy" id="1816689"/>
    <lineage>
        <taxon>Bacteria</taxon>
        <taxon>Pseudomonadati</taxon>
        <taxon>Pseudomonadota</taxon>
        <taxon>Betaproteobacteria</taxon>
        <taxon>Burkholderiales</taxon>
        <taxon>Sutterellaceae</taxon>
        <taxon>Sutterella</taxon>
    </lineage>
</organism>
<dbReference type="SUPFAM" id="SSF53649">
    <property type="entry name" value="Alkaline phosphatase-like"/>
    <property type="match status" value="1"/>
</dbReference>
<proteinExistence type="predicted"/>
<dbReference type="RefSeq" id="WP_205104687.1">
    <property type="nucleotide sequence ID" value="NZ_JACJJC010000078.1"/>
</dbReference>